<evidence type="ECO:0000313" key="1">
    <source>
        <dbReference type="EMBL" id="ELZ97970.1"/>
    </source>
</evidence>
<dbReference type="Proteomes" id="UP000011550">
    <property type="component" value="Unassembled WGS sequence"/>
</dbReference>
<evidence type="ECO:0000313" key="2">
    <source>
        <dbReference type="Proteomes" id="UP000011550"/>
    </source>
</evidence>
<dbReference type="PATRIC" id="fig|662479.7.peg.401"/>
<dbReference type="AlphaFoldDB" id="M0IMK7"/>
<accession>M0IMK7</accession>
<dbReference type="RefSeq" id="WP_008317746.1">
    <property type="nucleotide sequence ID" value="NZ_AOLN01000004.1"/>
</dbReference>
<gene>
    <name evidence="1" type="ORF">C440_01943</name>
</gene>
<dbReference type="OrthoDB" id="211127at2157"/>
<dbReference type="InterPro" id="IPR058984">
    <property type="entry name" value="PDDEXK-like_halobact"/>
</dbReference>
<organism evidence="1 2">
    <name type="scientific">Haloferax mucosum ATCC BAA-1512</name>
    <dbReference type="NCBI Taxonomy" id="662479"/>
    <lineage>
        <taxon>Archaea</taxon>
        <taxon>Methanobacteriati</taxon>
        <taxon>Methanobacteriota</taxon>
        <taxon>Stenosarchaea group</taxon>
        <taxon>Halobacteria</taxon>
        <taxon>Halobacteriales</taxon>
        <taxon>Haloferacaceae</taxon>
        <taxon>Haloferax</taxon>
    </lineage>
</organism>
<comment type="caution">
    <text evidence="1">The sequence shown here is derived from an EMBL/GenBank/DDBJ whole genome shotgun (WGS) entry which is preliminary data.</text>
</comment>
<name>M0IMK7_9EURY</name>
<dbReference type="STRING" id="662479.C440_01943"/>
<dbReference type="EMBL" id="AOLN01000004">
    <property type="protein sequence ID" value="ELZ97970.1"/>
    <property type="molecule type" value="Genomic_DNA"/>
</dbReference>
<keyword evidence="2" id="KW-1185">Reference proteome</keyword>
<reference evidence="1 2" key="1">
    <citation type="journal article" date="2014" name="PLoS Genet.">
        <title>Phylogenetically driven sequencing of extremely halophilic archaea reveals strategies for static and dynamic osmo-response.</title>
        <authorList>
            <person name="Becker E.A."/>
            <person name="Seitzer P.M."/>
            <person name="Tritt A."/>
            <person name="Larsen D."/>
            <person name="Krusor M."/>
            <person name="Yao A.I."/>
            <person name="Wu D."/>
            <person name="Madern D."/>
            <person name="Eisen J.A."/>
            <person name="Darling A.E."/>
            <person name="Facciotti M.T."/>
        </authorList>
    </citation>
    <scope>NUCLEOTIDE SEQUENCE [LARGE SCALE GENOMIC DNA]</scope>
    <source>
        <strain evidence="1 2">ATCC BAA-1512</strain>
    </source>
</reference>
<dbReference type="Pfam" id="PF26437">
    <property type="entry name" value="PDDEXK_18"/>
    <property type="match status" value="1"/>
</dbReference>
<protein>
    <submittedName>
        <fullName evidence="1">Uncharacterized protein</fullName>
    </submittedName>
</protein>
<proteinExistence type="predicted"/>
<sequence length="195" mass="21916">MREDELATRVVEHFRAAFDDVEIHLEEPYNHYGNRGVADVYVRVRDPEPVDYLIELKSDAAVRHATGANEILRQYRRMERYFYKDDEHRIRPKLARDGPGVHVLLLFAPTERCVQHVREHDSLYESIDPEAVVEDVAAVRKIAFLTNLDGAALGELSFISVNGGVEFGSAAFLESVPSGSRLSSVLEDAFEASSG</sequence>